<gene>
    <name evidence="3" type="ORF">PXEA_LOCUS4878</name>
</gene>
<comment type="caution">
    <text evidence="3">The sequence shown here is derived from an EMBL/GenBank/DDBJ whole genome shotgun (WGS) entry which is preliminary data.</text>
</comment>
<keyword evidence="1" id="KW-1133">Transmembrane helix</keyword>
<proteinExistence type="predicted"/>
<dbReference type="EMBL" id="CAAALY010011795">
    <property type="protein sequence ID" value="VEL11438.1"/>
    <property type="molecule type" value="Genomic_DNA"/>
</dbReference>
<keyword evidence="1" id="KW-0472">Membrane</keyword>
<dbReference type="AlphaFoldDB" id="A0A3S5CD75"/>
<organism evidence="3 4">
    <name type="scientific">Protopolystoma xenopodis</name>
    <dbReference type="NCBI Taxonomy" id="117903"/>
    <lineage>
        <taxon>Eukaryota</taxon>
        <taxon>Metazoa</taxon>
        <taxon>Spiralia</taxon>
        <taxon>Lophotrochozoa</taxon>
        <taxon>Platyhelminthes</taxon>
        <taxon>Monogenea</taxon>
        <taxon>Polyopisthocotylea</taxon>
        <taxon>Polystomatidea</taxon>
        <taxon>Polystomatidae</taxon>
        <taxon>Protopolystoma</taxon>
    </lineage>
</organism>
<evidence type="ECO:0000256" key="2">
    <source>
        <dbReference type="SAM" id="SignalP"/>
    </source>
</evidence>
<accession>A0A3S5CD75</accession>
<evidence type="ECO:0000256" key="1">
    <source>
        <dbReference type="SAM" id="Phobius"/>
    </source>
</evidence>
<evidence type="ECO:0000313" key="4">
    <source>
        <dbReference type="Proteomes" id="UP000784294"/>
    </source>
</evidence>
<sequence length="310" mass="32786">MGWLISATLFLVTWRENSPEDADLWRADHLVQGTRYCWVAGRLTRLPHSRLIIPPTVAHQEDGLNQPAEVTSDEVTDLLDPLFSDYFLYAVNIASGLILLVEPSLVTVISDSHGLSDLGELGSIDLSNSLIDLSSTDPVTSVGSADQAAPASVTHLGNGITSVTGPSGLGLNSAVGTLSMSSTLQALSRRREGFFRRTRTHNPPISVPLPSAELTDEVQAFPAALSDQVGNGTGGSNLSRQTGGRLSGGLSIGRASLSLGPMAVAGFGSGTVPKRGFRRRPGAWLACISLFTYSLFFMLNFLLLPISAAI</sequence>
<dbReference type="Proteomes" id="UP000784294">
    <property type="component" value="Unassembled WGS sequence"/>
</dbReference>
<feature type="signal peptide" evidence="2">
    <location>
        <begin position="1"/>
        <end position="19"/>
    </location>
</feature>
<feature type="chain" id="PRO_5018727597" evidence="2">
    <location>
        <begin position="20"/>
        <end position="310"/>
    </location>
</feature>
<reference evidence="3" key="1">
    <citation type="submission" date="2018-11" db="EMBL/GenBank/DDBJ databases">
        <authorList>
            <consortium name="Pathogen Informatics"/>
        </authorList>
    </citation>
    <scope>NUCLEOTIDE SEQUENCE</scope>
</reference>
<protein>
    <submittedName>
        <fullName evidence="3">Uncharacterized protein</fullName>
    </submittedName>
</protein>
<name>A0A3S5CD75_9PLAT</name>
<feature type="transmembrane region" description="Helical" evidence="1">
    <location>
        <begin position="283"/>
        <end position="304"/>
    </location>
</feature>
<keyword evidence="4" id="KW-1185">Reference proteome</keyword>
<keyword evidence="2" id="KW-0732">Signal</keyword>
<evidence type="ECO:0000313" key="3">
    <source>
        <dbReference type="EMBL" id="VEL11438.1"/>
    </source>
</evidence>
<keyword evidence="1" id="KW-0812">Transmembrane</keyword>